<evidence type="ECO:0008006" key="4">
    <source>
        <dbReference type="Google" id="ProtNLM"/>
    </source>
</evidence>
<name>A0A1B6CVA8_9HEMI</name>
<dbReference type="EMBL" id="GEDC01019386">
    <property type="protein sequence ID" value="JAS17912.1"/>
    <property type="molecule type" value="Transcribed_RNA"/>
</dbReference>
<reference evidence="2" key="1">
    <citation type="submission" date="2015-12" db="EMBL/GenBank/DDBJ databases">
        <title>De novo transcriptome assembly of four potential Pierce s Disease insect vectors from Arizona vineyards.</title>
        <authorList>
            <person name="Tassone E.E."/>
        </authorList>
    </citation>
    <scope>NUCLEOTIDE SEQUENCE</scope>
</reference>
<evidence type="ECO:0000256" key="1">
    <source>
        <dbReference type="SAM" id="SignalP"/>
    </source>
</evidence>
<keyword evidence="1" id="KW-0732">Signal</keyword>
<dbReference type="AlphaFoldDB" id="A0A1B6CVA8"/>
<organism evidence="2">
    <name type="scientific">Clastoptera arizonana</name>
    <name type="common">Arizona spittle bug</name>
    <dbReference type="NCBI Taxonomy" id="38151"/>
    <lineage>
        <taxon>Eukaryota</taxon>
        <taxon>Metazoa</taxon>
        <taxon>Ecdysozoa</taxon>
        <taxon>Arthropoda</taxon>
        <taxon>Hexapoda</taxon>
        <taxon>Insecta</taxon>
        <taxon>Pterygota</taxon>
        <taxon>Neoptera</taxon>
        <taxon>Paraneoptera</taxon>
        <taxon>Hemiptera</taxon>
        <taxon>Auchenorrhyncha</taxon>
        <taxon>Cercopoidea</taxon>
        <taxon>Clastopteridae</taxon>
        <taxon>Clastoptera</taxon>
    </lineage>
</organism>
<evidence type="ECO:0000313" key="3">
    <source>
        <dbReference type="EMBL" id="JAS17912.1"/>
    </source>
</evidence>
<protein>
    <recommendedName>
        <fullName evidence="4">Prolyl 4-hydroxylase alpha-subunit N-terminal domain-containing protein</fullName>
    </recommendedName>
</protein>
<evidence type="ECO:0000313" key="2">
    <source>
        <dbReference type="EMBL" id="JAS17412.1"/>
    </source>
</evidence>
<dbReference type="EMBL" id="GEDC01019886">
    <property type="protein sequence ID" value="JAS17412.1"/>
    <property type="molecule type" value="Transcribed_RNA"/>
</dbReference>
<proteinExistence type="predicted"/>
<accession>A0A1B6CVA8</accession>
<feature type="signal peptide" evidence="1">
    <location>
        <begin position="1"/>
        <end position="26"/>
    </location>
</feature>
<gene>
    <name evidence="3" type="ORF">g.3362</name>
    <name evidence="2" type="ORF">g.3364</name>
</gene>
<sequence>MMCGVMVKSMLSVVLVILSCLHRASTDYSLYNVDKSIMKFLSHPEQLKNGFELLSNINLYSKTLDKILQKLKERDDSVIKITNILWEINGPRFLLKDIDDIRMQKVWKWRVDDFTIMYEKLNEVQRLWREVRLEYLKLLIENFQLEKRYKES</sequence>
<feature type="chain" id="PRO_5008580821" description="Prolyl 4-hydroxylase alpha-subunit N-terminal domain-containing protein" evidence="1">
    <location>
        <begin position="27"/>
        <end position="152"/>
    </location>
</feature>